<feature type="compositionally biased region" description="Polar residues" evidence="4">
    <location>
        <begin position="272"/>
        <end position="286"/>
    </location>
</feature>
<dbReference type="GO" id="GO:0046872">
    <property type="term" value="F:metal ion binding"/>
    <property type="evidence" value="ECO:0007669"/>
    <property type="project" value="UniProtKB-KW"/>
</dbReference>
<evidence type="ECO:0000256" key="1">
    <source>
        <dbReference type="ARBA" id="ARBA00022679"/>
    </source>
</evidence>
<evidence type="ECO:0000256" key="2">
    <source>
        <dbReference type="ARBA" id="ARBA00022723"/>
    </source>
</evidence>
<dbReference type="SUPFAM" id="SSF81631">
    <property type="entry name" value="PAP/OAS1 substrate-binding domain"/>
    <property type="match status" value="1"/>
</dbReference>
<keyword evidence="3" id="KW-0460">Magnesium</keyword>
<name>A0A315VY62_GAMAF</name>
<comment type="caution">
    <text evidence="6">The sequence shown here is derived from an EMBL/GenBank/DDBJ whole genome shotgun (WGS) entry which is preliminary data.</text>
</comment>
<dbReference type="Gene3D" id="1.10.1410.10">
    <property type="match status" value="1"/>
</dbReference>
<feature type="domain" description="PAP-associated" evidence="5">
    <location>
        <begin position="95"/>
        <end position="161"/>
    </location>
</feature>
<dbReference type="GO" id="GO:0031123">
    <property type="term" value="P:RNA 3'-end processing"/>
    <property type="evidence" value="ECO:0007669"/>
    <property type="project" value="TreeGrafter"/>
</dbReference>
<protein>
    <recommendedName>
        <fullName evidence="5">PAP-associated domain-containing protein</fullName>
    </recommendedName>
</protein>
<organism evidence="6 7">
    <name type="scientific">Gambusia affinis</name>
    <name type="common">Western mosquitofish</name>
    <name type="synonym">Heterandria affinis</name>
    <dbReference type="NCBI Taxonomy" id="33528"/>
    <lineage>
        <taxon>Eukaryota</taxon>
        <taxon>Metazoa</taxon>
        <taxon>Chordata</taxon>
        <taxon>Craniata</taxon>
        <taxon>Vertebrata</taxon>
        <taxon>Euteleostomi</taxon>
        <taxon>Actinopterygii</taxon>
        <taxon>Neopterygii</taxon>
        <taxon>Teleostei</taxon>
        <taxon>Neoteleostei</taxon>
        <taxon>Acanthomorphata</taxon>
        <taxon>Ovalentaria</taxon>
        <taxon>Atherinomorphae</taxon>
        <taxon>Cyprinodontiformes</taxon>
        <taxon>Poeciliidae</taxon>
        <taxon>Poeciliinae</taxon>
        <taxon>Gambusia</taxon>
    </lineage>
</organism>
<dbReference type="AlphaFoldDB" id="A0A315VY62"/>
<feature type="region of interest" description="Disordered" evidence="4">
    <location>
        <begin position="1"/>
        <end position="62"/>
    </location>
</feature>
<dbReference type="Proteomes" id="UP000250572">
    <property type="component" value="Unassembled WGS sequence"/>
</dbReference>
<dbReference type="PANTHER" id="PTHR12271">
    <property type="entry name" value="POLY A POLYMERASE CID PAP -RELATED"/>
    <property type="match status" value="1"/>
</dbReference>
<gene>
    <name evidence="6" type="ORF">CCH79_00016395</name>
</gene>
<evidence type="ECO:0000259" key="5">
    <source>
        <dbReference type="Pfam" id="PF03828"/>
    </source>
</evidence>
<accession>A0A315VY62</accession>
<feature type="compositionally biased region" description="Basic and acidic residues" evidence="4">
    <location>
        <begin position="10"/>
        <end position="21"/>
    </location>
</feature>
<evidence type="ECO:0000313" key="7">
    <source>
        <dbReference type="Proteomes" id="UP000250572"/>
    </source>
</evidence>
<dbReference type="GO" id="GO:0016607">
    <property type="term" value="C:nuclear speck"/>
    <property type="evidence" value="ECO:0007669"/>
    <property type="project" value="TreeGrafter"/>
</dbReference>
<sequence length="434" mass="47077">MVLGVSGSERQADTRTTEKTRTKMASKTARGAKEARPSPSREGSRQKFSPEPISFQNKCASDPEQAGAHSFTLKENVFTVNNAPSGPSLLYRTKCSLLAGFFSFYTQFDFPSCVISLRQGNALPITDFLSQTKDGEAPPEGPPSEPKLGPLNLLDPFELSHNVAGNEADKFCHSLRYHNKSTKGKSWGLGRLLAPLGGAQQAPPERLVITIPFRAAALPEGLRGELHSARDGSRLLWSRKVCSAVEVVLKTVLRCELEASTATGAEEMETTLNDSAQSVESHSDGSPQPVGAKRPLSSGSDDSVTPPGKKPRLARTAKADFPPWFCVQRHAVWVGRRKVRRELVKDPDSRPEGSCLELESQVTASIADSEPELKDPLEFKVCPQTVGGMENTRLLLNLEPGSDKAGVLHDFFHFLEVFVPKMVETVLESGAGSA</sequence>
<evidence type="ECO:0000256" key="4">
    <source>
        <dbReference type="SAM" id="MobiDB-lite"/>
    </source>
</evidence>
<dbReference type="GO" id="GO:1990817">
    <property type="term" value="F:poly(A) RNA polymerase activity"/>
    <property type="evidence" value="ECO:0007669"/>
    <property type="project" value="TreeGrafter"/>
</dbReference>
<reference evidence="6 7" key="1">
    <citation type="journal article" date="2018" name="G3 (Bethesda)">
        <title>A High-Quality Reference Genome for the Invasive Mosquitofish Gambusia affinis Using a Chicago Library.</title>
        <authorList>
            <person name="Hoffberg S.L."/>
            <person name="Troendle N.J."/>
            <person name="Glenn T.C."/>
            <person name="Mahmud O."/>
            <person name="Louha S."/>
            <person name="Chalopin D."/>
            <person name="Bennetzen J.L."/>
            <person name="Mauricio R."/>
        </authorList>
    </citation>
    <scope>NUCLEOTIDE SEQUENCE [LARGE SCALE GENOMIC DNA]</scope>
    <source>
        <strain evidence="6">NE01/NJP1002.9</strain>
        <tissue evidence="6">Muscle</tissue>
    </source>
</reference>
<keyword evidence="1" id="KW-0808">Transferase</keyword>
<dbReference type="PANTHER" id="PTHR12271:SF127">
    <property type="entry name" value="SPECKLE TARGETED PIP5K1A-REGULATED POLY(A) POLYMERASE"/>
    <property type="match status" value="1"/>
</dbReference>
<evidence type="ECO:0000256" key="3">
    <source>
        <dbReference type="ARBA" id="ARBA00022842"/>
    </source>
</evidence>
<proteinExistence type="predicted"/>
<keyword evidence="2" id="KW-0479">Metal-binding</keyword>
<evidence type="ECO:0000313" key="6">
    <source>
        <dbReference type="EMBL" id="PWA28381.1"/>
    </source>
</evidence>
<dbReference type="EMBL" id="NHOQ01000843">
    <property type="protein sequence ID" value="PWA28381.1"/>
    <property type="molecule type" value="Genomic_DNA"/>
</dbReference>
<dbReference type="Pfam" id="PF03828">
    <property type="entry name" value="PAP_assoc"/>
    <property type="match status" value="1"/>
</dbReference>
<keyword evidence="7" id="KW-1185">Reference proteome</keyword>
<dbReference type="InterPro" id="IPR002058">
    <property type="entry name" value="PAP_assoc"/>
</dbReference>
<feature type="region of interest" description="Disordered" evidence="4">
    <location>
        <begin position="272"/>
        <end position="314"/>
    </location>
</feature>